<feature type="region of interest" description="Disordered" evidence="1">
    <location>
        <begin position="164"/>
        <end position="252"/>
    </location>
</feature>
<dbReference type="KEGG" id="nml:Namu_5024"/>
<keyword evidence="3" id="KW-1185">Reference proteome</keyword>
<dbReference type="HOGENOM" id="CLU_061970_1_0_11"/>
<evidence type="ECO:0000256" key="1">
    <source>
        <dbReference type="SAM" id="MobiDB-lite"/>
    </source>
</evidence>
<proteinExistence type="predicted"/>
<reference evidence="2 3" key="2">
    <citation type="journal article" date="2010" name="Stand. Genomic Sci.">
        <title>Complete genome sequence of Nakamurella multipartita type strain (Y-104).</title>
        <authorList>
            <person name="Tice H."/>
            <person name="Mayilraj S."/>
            <person name="Sims D."/>
            <person name="Lapidus A."/>
            <person name="Nolan M."/>
            <person name="Lucas S."/>
            <person name="Glavina Del Rio T."/>
            <person name="Copeland A."/>
            <person name="Cheng J.F."/>
            <person name="Meincke L."/>
            <person name="Bruce D."/>
            <person name="Goodwin L."/>
            <person name="Pitluck S."/>
            <person name="Ivanova N."/>
            <person name="Mavromatis K."/>
            <person name="Ovchinnikova G."/>
            <person name="Pati A."/>
            <person name="Chen A."/>
            <person name="Palaniappan K."/>
            <person name="Land M."/>
            <person name="Hauser L."/>
            <person name="Chang Y.J."/>
            <person name="Jeffries C.D."/>
            <person name="Detter J.C."/>
            <person name="Brettin T."/>
            <person name="Rohde M."/>
            <person name="Goker M."/>
            <person name="Bristow J."/>
            <person name="Eisen J.A."/>
            <person name="Markowitz V."/>
            <person name="Hugenholtz P."/>
            <person name="Kyrpides N.C."/>
            <person name="Klenk H.P."/>
            <person name="Chen F."/>
        </authorList>
    </citation>
    <scope>NUCLEOTIDE SEQUENCE [LARGE SCALE GENOMIC DNA]</scope>
    <source>
        <strain evidence="3">ATCC 700099 / DSM 44233 / CIP 104796 / JCM 9543 / NBRC 105858 / Y-104</strain>
    </source>
</reference>
<dbReference type="InParanoid" id="C8XB04"/>
<reference evidence="3" key="1">
    <citation type="submission" date="2009-09" db="EMBL/GenBank/DDBJ databases">
        <title>The complete genome of Nakamurella multipartita DSM 44233.</title>
        <authorList>
            <consortium name="US DOE Joint Genome Institute (JGI-PGF)"/>
            <person name="Lucas S."/>
            <person name="Copeland A."/>
            <person name="Lapidus A."/>
            <person name="Glavina del Rio T."/>
            <person name="Dalin E."/>
            <person name="Tice H."/>
            <person name="Bruce D."/>
            <person name="Goodwin L."/>
            <person name="Pitluck S."/>
            <person name="Kyrpides N."/>
            <person name="Mavromatis K."/>
            <person name="Ivanova N."/>
            <person name="Ovchinnikova G."/>
            <person name="Sims D."/>
            <person name="Meincke L."/>
            <person name="Brettin T."/>
            <person name="Detter J.C."/>
            <person name="Han C."/>
            <person name="Larimer F."/>
            <person name="Land M."/>
            <person name="Hauser L."/>
            <person name="Markowitz V."/>
            <person name="Cheng J.-F."/>
            <person name="Hugenholtz P."/>
            <person name="Woyke T."/>
            <person name="Wu D."/>
            <person name="Klenk H.-P."/>
            <person name="Eisen J.A."/>
        </authorList>
    </citation>
    <scope>NUCLEOTIDE SEQUENCE [LARGE SCALE GENOMIC DNA]</scope>
    <source>
        <strain evidence="3">ATCC 700099 / DSM 44233 / CIP 104796 / JCM 9543 / NBRC 105858 / Y-104</strain>
    </source>
</reference>
<evidence type="ECO:0000313" key="2">
    <source>
        <dbReference type="EMBL" id="ACV81296.1"/>
    </source>
</evidence>
<evidence type="ECO:0000313" key="3">
    <source>
        <dbReference type="Proteomes" id="UP000002218"/>
    </source>
</evidence>
<dbReference type="eggNOG" id="ENOG5032S7P">
    <property type="taxonomic scope" value="Bacteria"/>
</dbReference>
<dbReference type="AlphaFoldDB" id="C8XB04"/>
<protein>
    <submittedName>
        <fullName evidence="2">Uncharacterized protein</fullName>
    </submittedName>
</protein>
<sequence length="305" mass="33229">MADDPLDSAIDELYGADPDAFMARRTELVAQAKAAGAAAAAKQIGALRKPTRSAYALNRLARTDPDAIDRLRELGEQWRSAEKSVDANQIRALTKSRRRLLDELTRAAFAAVQERDPGAAVREEVVSTLTAALSDEAVAQEIQRGALVKPARWEGFSIGGPELTLVAGSGTGSDTDTQRPARSRPSPRSTAGSTAGSRLSPAERREARQAQERAEAQQRAQAEQEAAAAREAALADARQTVDEAEEELILATDDEQAKVDRVHELEQELSDARRAVDEARRQVRRAEIAQRRAHDALQRLERART</sequence>
<dbReference type="STRING" id="479431.Namu_5024"/>
<dbReference type="EMBL" id="CP001737">
    <property type="protein sequence ID" value="ACV81296.1"/>
    <property type="molecule type" value="Genomic_DNA"/>
</dbReference>
<feature type="compositionally biased region" description="Basic and acidic residues" evidence="1">
    <location>
        <begin position="201"/>
        <end position="216"/>
    </location>
</feature>
<dbReference type="RefSeq" id="WP_015750104.1">
    <property type="nucleotide sequence ID" value="NC_013235.1"/>
</dbReference>
<accession>C8XB04</accession>
<name>C8XB04_NAKMY</name>
<organism evidence="2 3">
    <name type="scientific">Nakamurella multipartita (strain ATCC 700099 / DSM 44233 / CIP 104796 / JCM 9543 / NBRC 105858 / Y-104)</name>
    <name type="common">Microsphaera multipartita</name>
    <dbReference type="NCBI Taxonomy" id="479431"/>
    <lineage>
        <taxon>Bacteria</taxon>
        <taxon>Bacillati</taxon>
        <taxon>Actinomycetota</taxon>
        <taxon>Actinomycetes</taxon>
        <taxon>Nakamurellales</taxon>
        <taxon>Nakamurellaceae</taxon>
        <taxon>Nakamurella</taxon>
    </lineage>
</organism>
<gene>
    <name evidence="2" type="ordered locus">Namu_5024</name>
</gene>
<dbReference type="Proteomes" id="UP000002218">
    <property type="component" value="Chromosome"/>
</dbReference>
<dbReference type="OrthoDB" id="3541690at2"/>
<feature type="compositionally biased region" description="Acidic residues" evidence="1">
    <location>
        <begin position="242"/>
        <end position="252"/>
    </location>
</feature>
<feature type="compositionally biased region" description="Low complexity" evidence="1">
    <location>
        <begin position="217"/>
        <end position="238"/>
    </location>
</feature>